<evidence type="ECO:0000313" key="1">
    <source>
        <dbReference type="EMBL" id="EFY07825.1"/>
    </source>
</evidence>
<comment type="caution">
    <text evidence="1">The sequence shown here is derived from an EMBL/GenBank/DDBJ whole genome shotgun (WGS) entry which is preliminary data.</text>
</comment>
<proteinExistence type="predicted"/>
<protein>
    <submittedName>
        <fullName evidence="1">Uncharacterized protein</fullName>
    </submittedName>
</protein>
<keyword evidence="2" id="KW-1185">Reference proteome</keyword>
<gene>
    <name evidence="1" type="ORF">HMPREF9444_00318</name>
</gene>
<dbReference type="HOGENOM" id="CLU_2182611_0_0_6"/>
<sequence length="109" mass="11855">MNKLIALKENAIIKLDTTKITANNSSKVLRSQFLKSEDKNKLEKNETTPTAVTVCPAVPLEISKSSAISDNKLTGINSEAIRQVTPKHKVISTGLNAFCGELLIIVCIF</sequence>
<name>E8LI03_SUCHY</name>
<accession>E8LI03</accession>
<dbReference type="AlphaFoldDB" id="E8LI03"/>
<organism evidence="1 2">
    <name type="scientific">Succinatimonas hippei (strain DSM 22608 / JCM 16073 / KCTC 15190 / YIT 12066)</name>
    <dbReference type="NCBI Taxonomy" id="762983"/>
    <lineage>
        <taxon>Bacteria</taxon>
        <taxon>Pseudomonadati</taxon>
        <taxon>Pseudomonadota</taxon>
        <taxon>Gammaproteobacteria</taxon>
        <taxon>Aeromonadales</taxon>
        <taxon>Succinivibrionaceae</taxon>
        <taxon>Succinatimonas</taxon>
    </lineage>
</organism>
<reference evidence="1 2" key="1">
    <citation type="submission" date="2011-01" db="EMBL/GenBank/DDBJ databases">
        <authorList>
            <person name="Weinstock G."/>
            <person name="Sodergren E."/>
            <person name="Clifton S."/>
            <person name="Fulton L."/>
            <person name="Fulton B."/>
            <person name="Courtney L."/>
            <person name="Fronick C."/>
            <person name="Harrison M."/>
            <person name="Strong C."/>
            <person name="Farmer C."/>
            <person name="Delahaunty K."/>
            <person name="Markovic C."/>
            <person name="Hall O."/>
            <person name="Minx P."/>
            <person name="Tomlinson C."/>
            <person name="Mitreva M."/>
            <person name="Hou S."/>
            <person name="Chen J."/>
            <person name="Wollam A."/>
            <person name="Pepin K.H."/>
            <person name="Johnson M."/>
            <person name="Bhonagiri V."/>
            <person name="Zhang X."/>
            <person name="Suruliraj S."/>
            <person name="Warren W."/>
            <person name="Chinwalla A."/>
            <person name="Mardis E.R."/>
            <person name="Wilson R.K."/>
        </authorList>
    </citation>
    <scope>NUCLEOTIDE SEQUENCE [LARGE SCALE GENOMIC DNA]</scope>
    <source>
        <strain evidence="2">DSM 22608 / JCM 16073 / KCTC 15190 / YIT 12066</strain>
    </source>
</reference>
<dbReference type="EMBL" id="AEVO01000013">
    <property type="protein sequence ID" value="EFY07825.1"/>
    <property type="molecule type" value="Genomic_DNA"/>
</dbReference>
<evidence type="ECO:0000313" key="2">
    <source>
        <dbReference type="Proteomes" id="UP000018458"/>
    </source>
</evidence>
<dbReference type="Proteomes" id="UP000018458">
    <property type="component" value="Unassembled WGS sequence"/>
</dbReference>